<dbReference type="Proteomes" id="UP001165065">
    <property type="component" value="Unassembled WGS sequence"/>
</dbReference>
<accession>A0A9W7G1Y2</accession>
<comment type="caution">
    <text evidence="3">The sequence shown here is derived from an EMBL/GenBank/DDBJ whole genome shotgun (WGS) entry which is preliminary data.</text>
</comment>
<feature type="region of interest" description="Disordered" evidence="1">
    <location>
        <begin position="324"/>
        <end position="357"/>
    </location>
</feature>
<evidence type="ECO:0000259" key="2">
    <source>
        <dbReference type="Pfam" id="PF00135"/>
    </source>
</evidence>
<keyword evidence="4" id="KW-1185">Reference proteome</keyword>
<reference evidence="4" key="1">
    <citation type="journal article" date="2023" name="Commun. Biol.">
        <title>Genome analysis of Parmales, the sister group of diatoms, reveals the evolutionary specialization of diatoms from phago-mixotrophs to photoautotrophs.</title>
        <authorList>
            <person name="Ban H."/>
            <person name="Sato S."/>
            <person name="Yoshikawa S."/>
            <person name="Yamada K."/>
            <person name="Nakamura Y."/>
            <person name="Ichinomiya M."/>
            <person name="Sato N."/>
            <person name="Blanc-Mathieu R."/>
            <person name="Endo H."/>
            <person name="Kuwata A."/>
            <person name="Ogata H."/>
        </authorList>
    </citation>
    <scope>NUCLEOTIDE SEQUENCE [LARGE SCALE GENOMIC DNA]</scope>
</reference>
<dbReference type="InterPro" id="IPR029058">
    <property type="entry name" value="AB_hydrolase_fold"/>
</dbReference>
<feature type="compositionally biased region" description="Basic residues" evidence="1">
    <location>
        <begin position="1"/>
        <end position="12"/>
    </location>
</feature>
<evidence type="ECO:0000313" key="3">
    <source>
        <dbReference type="EMBL" id="GMI32545.1"/>
    </source>
</evidence>
<feature type="region of interest" description="Disordered" evidence="1">
    <location>
        <begin position="802"/>
        <end position="837"/>
    </location>
</feature>
<feature type="compositionally biased region" description="Basic and acidic residues" evidence="1">
    <location>
        <begin position="691"/>
        <end position="711"/>
    </location>
</feature>
<dbReference type="EMBL" id="BRYA01000019">
    <property type="protein sequence ID" value="GMI32545.1"/>
    <property type="molecule type" value="Genomic_DNA"/>
</dbReference>
<feature type="region of interest" description="Disordered" evidence="1">
    <location>
        <begin position="393"/>
        <end position="412"/>
    </location>
</feature>
<dbReference type="PROSITE" id="PS00941">
    <property type="entry name" value="CARBOXYLESTERASE_B_2"/>
    <property type="match status" value="1"/>
</dbReference>
<feature type="compositionally biased region" description="Polar residues" evidence="1">
    <location>
        <begin position="712"/>
        <end position="726"/>
    </location>
</feature>
<evidence type="ECO:0000256" key="1">
    <source>
        <dbReference type="SAM" id="MobiDB-lite"/>
    </source>
</evidence>
<dbReference type="InterPro" id="IPR002018">
    <property type="entry name" value="CarbesteraseB"/>
</dbReference>
<feature type="compositionally biased region" description="Low complexity" evidence="1">
    <location>
        <begin position="618"/>
        <end position="632"/>
    </location>
</feature>
<protein>
    <recommendedName>
        <fullName evidence="2">Carboxylesterase type B domain-containing protein</fullName>
    </recommendedName>
</protein>
<dbReference type="Pfam" id="PF00135">
    <property type="entry name" value="COesterase"/>
    <property type="match status" value="1"/>
</dbReference>
<evidence type="ECO:0000313" key="4">
    <source>
        <dbReference type="Proteomes" id="UP001165065"/>
    </source>
</evidence>
<feature type="domain" description="Carboxylesterase type B" evidence="2">
    <location>
        <begin position="39"/>
        <end position="308"/>
    </location>
</feature>
<dbReference type="Gene3D" id="3.40.50.1820">
    <property type="entry name" value="alpha/beta hydrolase"/>
    <property type="match status" value="2"/>
</dbReference>
<dbReference type="AlphaFoldDB" id="A0A9W7G1Y2"/>
<feature type="region of interest" description="Disordered" evidence="1">
    <location>
        <begin position="592"/>
        <end position="632"/>
    </location>
</feature>
<feature type="compositionally biased region" description="Gly residues" evidence="1">
    <location>
        <begin position="326"/>
        <end position="342"/>
    </location>
</feature>
<dbReference type="InterPro" id="IPR019819">
    <property type="entry name" value="Carboxylesterase_B_CS"/>
</dbReference>
<gene>
    <name evidence="3" type="ORF">TrCOL_g1200</name>
</gene>
<dbReference type="SUPFAM" id="SSF53474">
    <property type="entry name" value="alpha/beta-Hydrolases"/>
    <property type="match status" value="2"/>
</dbReference>
<name>A0A9W7G1Y2_9STRA</name>
<feature type="compositionally biased region" description="Basic and acidic residues" evidence="1">
    <location>
        <begin position="13"/>
        <end position="22"/>
    </location>
</feature>
<dbReference type="InterPro" id="IPR050309">
    <property type="entry name" value="Type-B_Carboxylest/Lipase"/>
</dbReference>
<feature type="region of interest" description="Disordered" evidence="1">
    <location>
        <begin position="531"/>
        <end position="554"/>
    </location>
</feature>
<sequence>MVKKGKVRHRKNADKENVKGDGKGVSSDGKKRRKILGSRSEGLDRYLGIPYAAPPVGERRFSPPEPVTPWHPRRLDGRNYADDCLQIVDPVNNPRVGPMSEDCLYLNIFTPTGYASRTNGNWLVKGREGLPVMVWLHGGAFQQGSGNREEFRGDGLADKDVIVVTVNYRLGALGWLVSIDDGLYGNYGLMDQRAALDWVHHNIKHVGGDPKKVTLVGESAGAVAIGLHSMMDGAGSLFQKAIMQSNPMGYSFRSVIVADFIGKALKREVDCRDLHCLRSERVEEILEAQSKFMGVPRSVGDFFVWSPTETREIRYAVRFKGEEGGNEAGSGGVGGGGGGGEQQAGEDGDDGIPGNKRDRRLITQQSGHRVYKFSHSSRKQKLIDAGLVIGDAGDGRGGKKKGRRRGEEGHLESSMRWANVNVSQPLDNLHLIPDDMPVVIGTNAHEGQIFVYSAFPAPMPKVVYWMFVGALFRENAGRVLGHYRDVVKGIEEKANEVGERRLREEEARQEYLDRREELEREYEEILMEALREENKGEDGGAPTGQGADKKSSTSTSELLSKLWRGGAFVPLGEDQEDFMRDIDEWMEERFKELRGGGVSSPSPSPPSDPDGTLSTPRPAVNSSSAVAVLSPPTTLTRAARRLERRIARQKARALREAAKVAVDYRPVMSTIIDDYLFRCPSWRFASGVAMRRKEKERNRREEERKQREDPGQKQQSTPPASPFQPSNSSNVYVYRFTQPTHVAGFPACWGLSCHTAELPYFFNSMDIIREEYSVRGKRGIEEAPVPPEYPYTEAMRAFRGELGNESNGTVGDEGGQGRNGKRGGKGGSNSNPYTTEHPKMDRLLNQFFGDIFVDDADEELATDLSERWAAFAKTGDPNHEGSKVKWGPWMRGEDDEYEAEDYWGVEEDDEFDDNDNDNDNDDEFYDDEYDDEYDEAAEPGVEGVWGLEDEDFELEWEEGESEEDFRERVLKLLGIEVAVDTKHRTVLRRRAIKQEGGEGRRGLWSRLIGSGGMGGEKGVAQEKREQHFYYNYEHNPKSLAGEILKVAQDNDVVGVGVDGTYDGTGVNFFNEIIDFSWPPEQQWVEQDCTCEMWDKIRYKY</sequence>
<feature type="region of interest" description="Disordered" evidence="1">
    <location>
        <begin position="907"/>
        <end position="927"/>
    </location>
</feature>
<organism evidence="3 4">
    <name type="scientific">Triparma columacea</name>
    <dbReference type="NCBI Taxonomy" id="722753"/>
    <lineage>
        <taxon>Eukaryota</taxon>
        <taxon>Sar</taxon>
        <taxon>Stramenopiles</taxon>
        <taxon>Ochrophyta</taxon>
        <taxon>Bolidophyceae</taxon>
        <taxon>Parmales</taxon>
        <taxon>Triparmaceae</taxon>
        <taxon>Triparma</taxon>
    </lineage>
</organism>
<proteinExistence type="predicted"/>
<dbReference type="PANTHER" id="PTHR11559">
    <property type="entry name" value="CARBOXYLESTERASE"/>
    <property type="match status" value="1"/>
</dbReference>
<feature type="region of interest" description="Disordered" evidence="1">
    <location>
        <begin position="1"/>
        <end position="39"/>
    </location>
</feature>
<dbReference type="OrthoDB" id="408631at2759"/>
<feature type="region of interest" description="Disordered" evidence="1">
    <location>
        <begin position="689"/>
        <end position="726"/>
    </location>
</feature>